<sequence length="1160" mass="132879">MYSGPGRSNRLDYLLIDQDLMAIFYKDALYSKNIFGGDHLLHRLTLSNGAHGHCQGPWRLPKELLSNPNIVNAIMEEASRLLDAMSLDDNLNHGAMWYGWLKRMKKRLQTCHRHHLQYWKDALHRLKLAWLAARQDSAAHGDLNGRVAAARDAYDTTKSEYEQLLKDQQFDFHANVNERGTSHFFRRPQGYKVPIYTATIDGVTVSDKATVQATFTTHWKSIMRSPDVGPRQVNRSQRRAVIRALSKRLTPAQREELDSPITDAELCSSLKTMKPNKSPGPDGWPACFFQVAPETFSKILVKVFNYQRTQHGMLLHQQRRSAVALLFKDGDRGNPGNYRPIALMSVEVKILSRAFAYRLASVAPQLVHPSQAGFVPGRRLHDHVLLVQALQTFCTNEDHDYYATFLDFSKAYDMVDQEFLFDVLTEMNIGPTFISWVQLLYKSPIVQLIFGGTLGPVIRPNRGVKQGCPLSCLLFVLYLEPLGEMLRAQPQHGIPLPDEDVKTSIFFADDSTLLSNSLPSAVAQMEIVDTFCSVSGARLNQRKCMTLVLNDHLDPADIDAEDLLNILPSGRPAKYLGVLFGHRLRADFQAQTLRDKFLAAFPLWGGRARTIQGRKLLVSTMLLSMLWHVTAAVPIPQPIVDEMQSMTNKFILGRKTLRTDKYRTFINRPLQHDKALGLGIPHVASIIRQQRLVRVQQLMASRSNGTPSWRPLVQRQFARVMGQLYRDDYPFDFLLYFPNTSSKWIALRELHPLWRDVWKQWSAVSMTKRIEVPPTFNTVMNLPLWLTSYEPMHFGRPKYSACLASAPNIRRWCLHGASNGLRSLKDFLNTDGSWPTQAMFIARMSQGSPVARVRLNAARDRMEFSAMERAVSIYLHITRVYEQVRRHFDLRPGALSPGLVRTAHPFFGYVKDQCQSYCAWPKKKLFDLAYHAPPASSTHPAVTSARTSTEDLAKYMRFVRRTCHAPTPVQGDVWLRLVLRMLPVNSRFSYKQAIDPSAITCTYGCGAVETEHHAFHTCNEVFPTWQFHARAWRWFGVRFDWATITNIDAFTVNPAYANNKEALFKLWSLLTATVLHSAWTQRNAIKHDGKHPWPRRVWEETTFIGWMASVRRWLRLQDPTDELRIDVLAQLAILKRQRPYHTLWLKYPNCLALDISFQHP</sequence>
<organism evidence="2 3">
    <name type="scientific">Aphanomyces invadans</name>
    <dbReference type="NCBI Taxonomy" id="157072"/>
    <lineage>
        <taxon>Eukaryota</taxon>
        <taxon>Sar</taxon>
        <taxon>Stramenopiles</taxon>
        <taxon>Oomycota</taxon>
        <taxon>Saprolegniomycetes</taxon>
        <taxon>Saprolegniales</taxon>
        <taxon>Verrucalvaceae</taxon>
        <taxon>Aphanomyces</taxon>
    </lineage>
</organism>
<dbReference type="InterPro" id="IPR000477">
    <property type="entry name" value="RT_dom"/>
</dbReference>
<comment type="caution">
    <text evidence="2">The sequence shown here is derived from an EMBL/GenBank/DDBJ whole genome shotgun (WGS) entry which is preliminary data.</text>
</comment>
<keyword evidence="3" id="KW-1185">Reference proteome</keyword>
<evidence type="ECO:0000259" key="1">
    <source>
        <dbReference type="PROSITE" id="PS50878"/>
    </source>
</evidence>
<dbReference type="VEuPathDB" id="FungiDB:H310_15382"/>
<protein>
    <recommendedName>
        <fullName evidence="1">Reverse transcriptase domain-containing protein</fullName>
    </recommendedName>
</protein>
<dbReference type="SUPFAM" id="SSF56672">
    <property type="entry name" value="DNA/RNA polymerases"/>
    <property type="match status" value="1"/>
</dbReference>
<accession>A0A3R6VDE9</accession>
<dbReference type="Proteomes" id="UP000285060">
    <property type="component" value="Unassembled WGS sequence"/>
</dbReference>
<dbReference type="EMBL" id="QUSY01000198">
    <property type="protein sequence ID" value="RHY31632.1"/>
    <property type="molecule type" value="Genomic_DNA"/>
</dbReference>
<evidence type="ECO:0000313" key="2">
    <source>
        <dbReference type="EMBL" id="RHY31632.1"/>
    </source>
</evidence>
<proteinExistence type="predicted"/>
<dbReference type="CDD" id="cd01650">
    <property type="entry name" value="RT_nLTR_like"/>
    <property type="match status" value="1"/>
</dbReference>
<evidence type="ECO:0000313" key="3">
    <source>
        <dbReference type="Proteomes" id="UP000285060"/>
    </source>
</evidence>
<dbReference type="PANTHER" id="PTHR19446">
    <property type="entry name" value="REVERSE TRANSCRIPTASES"/>
    <property type="match status" value="1"/>
</dbReference>
<name>A0A3R6VDE9_9STRA</name>
<dbReference type="AlphaFoldDB" id="A0A3R6VDE9"/>
<gene>
    <name evidence="2" type="ORF">DYB32_003303</name>
</gene>
<feature type="domain" description="Reverse transcriptase" evidence="1">
    <location>
        <begin position="307"/>
        <end position="580"/>
    </location>
</feature>
<reference evidence="2 3" key="1">
    <citation type="submission" date="2018-08" db="EMBL/GenBank/DDBJ databases">
        <title>Aphanomyces genome sequencing and annotation.</title>
        <authorList>
            <person name="Minardi D."/>
            <person name="Oidtmann B."/>
            <person name="Van Der Giezen M."/>
            <person name="Studholme D.J."/>
        </authorList>
    </citation>
    <scope>NUCLEOTIDE SEQUENCE [LARGE SCALE GENOMIC DNA]</scope>
    <source>
        <strain evidence="2 3">NJM0002</strain>
    </source>
</reference>
<dbReference type="InterPro" id="IPR043502">
    <property type="entry name" value="DNA/RNA_pol_sf"/>
</dbReference>
<dbReference type="Pfam" id="PF00078">
    <property type="entry name" value="RVT_1"/>
    <property type="match status" value="1"/>
</dbReference>
<dbReference type="PROSITE" id="PS50878">
    <property type="entry name" value="RT_POL"/>
    <property type="match status" value="1"/>
</dbReference>
<dbReference type="VEuPathDB" id="FungiDB:H310_13050"/>
<dbReference type="VEuPathDB" id="FungiDB:H310_14164"/>